<proteinExistence type="predicted"/>
<evidence type="ECO:0000313" key="3">
    <source>
        <dbReference type="Proteomes" id="UP000006882"/>
    </source>
</evidence>
<dbReference type="Proteomes" id="UP000006882">
    <property type="component" value="Chromosome G6"/>
</dbReference>
<evidence type="ECO:0000313" key="2">
    <source>
        <dbReference type="EMBL" id="ONI01336.1"/>
    </source>
</evidence>
<organism evidence="2 3">
    <name type="scientific">Prunus persica</name>
    <name type="common">Peach</name>
    <name type="synonym">Amygdalus persica</name>
    <dbReference type="NCBI Taxonomy" id="3760"/>
    <lineage>
        <taxon>Eukaryota</taxon>
        <taxon>Viridiplantae</taxon>
        <taxon>Streptophyta</taxon>
        <taxon>Embryophyta</taxon>
        <taxon>Tracheophyta</taxon>
        <taxon>Spermatophyta</taxon>
        <taxon>Magnoliopsida</taxon>
        <taxon>eudicotyledons</taxon>
        <taxon>Gunneridae</taxon>
        <taxon>Pentapetalae</taxon>
        <taxon>rosids</taxon>
        <taxon>fabids</taxon>
        <taxon>Rosales</taxon>
        <taxon>Rosaceae</taxon>
        <taxon>Amygdaloideae</taxon>
        <taxon>Amygdaleae</taxon>
        <taxon>Prunus</taxon>
    </lineage>
</organism>
<dbReference type="EMBL" id="CM007656">
    <property type="protein sequence ID" value="ONI01336.1"/>
    <property type="molecule type" value="Genomic_DNA"/>
</dbReference>
<sequence>MHDKIEPPKGPGQCSTDKRDTWVNSRHQRTIRDNLDRMLSHRVGNGSGFGYVGGNNLVVDLNPSPYAIRPPDPRFEVGAMYETMRPRKRSLQCQRFNLCLLVAKWWGEVQLPWAIAMRISLEFMFFYCKEIVHTCSLDETELHNCLQERESVGLLDRGPICQHTHVSLFISCSSYLYKCHKEEKYSILNRLRVFHLERPGLGLKEIAQEYNLNWDSSNTEAGSSILNLEFF</sequence>
<name>A0A251NPU8_PRUPE</name>
<keyword evidence="3" id="KW-1185">Reference proteome</keyword>
<evidence type="ECO:0000256" key="1">
    <source>
        <dbReference type="SAM" id="MobiDB-lite"/>
    </source>
</evidence>
<protein>
    <submittedName>
        <fullName evidence="2">Uncharacterized protein</fullName>
    </submittedName>
</protein>
<dbReference type="AlphaFoldDB" id="A0A251NPU8"/>
<accession>A0A251NPU8</accession>
<gene>
    <name evidence="2" type="ORF">PRUPE_6G133900</name>
</gene>
<feature type="region of interest" description="Disordered" evidence="1">
    <location>
        <begin position="1"/>
        <end position="20"/>
    </location>
</feature>
<reference evidence="2 3" key="1">
    <citation type="journal article" date="2013" name="Nat. Genet.">
        <title>The high-quality draft genome of peach (Prunus persica) identifies unique patterns of genetic diversity, domestication and genome evolution.</title>
        <authorList>
            <consortium name="International Peach Genome Initiative"/>
            <person name="Verde I."/>
            <person name="Abbott A.G."/>
            <person name="Scalabrin S."/>
            <person name="Jung S."/>
            <person name="Shu S."/>
            <person name="Marroni F."/>
            <person name="Zhebentyayeva T."/>
            <person name="Dettori M.T."/>
            <person name="Grimwood J."/>
            <person name="Cattonaro F."/>
            <person name="Zuccolo A."/>
            <person name="Rossini L."/>
            <person name="Jenkins J."/>
            <person name="Vendramin E."/>
            <person name="Meisel L.A."/>
            <person name="Decroocq V."/>
            <person name="Sosinski B."/>
            <person name="Prochnik S."/>
            <person name="Mitros T."/>
            <person name="Policriti A."/>
            <person name="Cipriani G."/>
            <person name="Dondini L."/>
            <person name="Ficklin S."/>
            <person name="Goodstein D.M."/>
            <person name="Xuan P."/>
            <person name="Del Fabbro C."/>
            <person name="Aramini V."/>
            <person name="Copetti D."/>
            <person name="Gonzalez S."/>
            <person name="Horner D.S."/>
            <person name="Falchi R."/>
            <person name="Lucas S."/>
            <person name="Mica E."/>
            <person name="Maldonado J."/>
            <person name="Lazzari B."/>
            <person name="Bielenberg D."/>
            <person name="Pirona R."/>
            <person name="Miculan M."/>
            <person name="Barakat A."/>
            <person name="Testolin R."/>
            <person name="Stella A."/>
            <person name="Tartarini S."/>
            <person name="Tonutti P."/>
            <person name="Arus P."/>
            <person name="Orellana A."/>
            <person name="Wells C."/>
            <person name="Main D."/>
            <person name="Vizzotto G."/>
            <person name="Silva H."/>
            <person name="Salamini F."/>
            <person name="Schmutz J."/>
            <person name="Morgante M."/>
            <person name="Rokhsar D.S."/>
        </authorList>
    </citation>
    <scope>NUCLEOTIDE SEQUENCE [LARGE SCALE GENOMIC DNA]</scope>
    <source>
        <strain evidence="3">cv. Nemared</strain>
    </source>
</reference>
<dbReference type="Gramene" id="ONI01336">
    <property type="protein sequence ID" value="ONI01336"/>
    <property type="gene ID" value="PRUPE_6G133900"/>
</dbReference>